<gene>
    <name evidence="1" type="ORF">AMJ82_03760</name>
</gene>
<evidence type="ECO:0000313" key="2">
    <source>
        <dbReference type="Proteomes" id="UP000051717"/>
    </source>
</evidence>
<sequence length="176" mass="19751">MISPEEAKDLTAYCGAYCGECAIYGGRIIVQVATQLKALIEAADYLEWVPKFGGIDFEFAEFYRGLPYFTESTSGCYCQEPCREGGGAPCKVRPCAKERGVEICYACRVFPVNISHGFWKRILVSERIIRDSRDSGWKNGQDSMRREPREDMLTVQASTTSGQRLMRLSGAETIRC</sequence>
<dbReference type="AlphaFoldDB" id="A0A0S8GEC6"/>
<evidence type="ECO:0008006" key="3">
    <source>
        <dbReference type="Google" id="ProtNLM"/>
    </source>
</evidence>
<comment type="caution">
    <text evidence="1">The sequence shown here is derived from an EMBL/GenBank/DDBJ whole genome shotgun (WGS) entry which is preliminary data.</text>
</comment>
<dbReference type="Proteomes" id="UP000051717">
    <property type="component" value="Unassembled WGS sequence"/>
</dbReference>
<organism evidence="1 2">
    <name type="scientific">candidate division TA06 bacterium SM23_40</name>
    <dbReference type="NCBI Taxonomy" id="1703774"/>
    <lineage>
        <taxon>Bacteria</taxon>
        <taxon>Bacteria division TA06</taxon>
    </lineage>
</organism>
<dbReference type="Pfam" id="PF12675">
    <property type="entry name" value="DUF3795"/>
    <property type="match status" value="1"/>
</dbReference>
<evidence type="ECO:0000313" key="1">
    <source>
        <dbReference type="EMBL" id="KPK70173.1"/>
    </source>
</evidence>
<protein>
    <recommendedName>
        <fullName evidence="3">GON domain-containing protein</fullName>
    </recommendedName>
</protein>
<proteinExistence type="predicted"/>
<accession>A0A0S8GEC6</accession>
<reference evidence="1 2" key="1">
    <citation type="journal article" date="2015" name="Microbiome">
        <title>Genomic resolution of linkages in carbon, nitrogen, and sulfur cycling among widespread estuary sediment bacteria.</title>
        <authorList>
            <person name="Baker B.J."/>
            <person name="Lazar C.S."/>
            <person name="Teske A.P."/>
            <person name="Dick G.J."/>
        </authorList>
    </citation>
    <scope>NUCLEOTIDE SEQUENCE [LARGE SCALE GENOMIC DNA]</scope>
    <source>
        <strain evidence="1">SM23_40</strain>
    </source>
</reference>
<dbReference type="EMBL" id="LJUI01000020">
    <property type="protein sequence ID" value="KPK70173.1"/>
    <property type="molecule type" value="Genomic_DNA"/>
</dbReference>
<name>A0A0S8GEC6_UNCT6</name>
<dbReference type="InterPro" id="IPR024227">
    <property type="entry name" value="DUF3795"/>
</dbReference>